<dbReference type="InterPro" id="IPR049874">
    <property type="entry name" value="ROK_cs"/>
</dbReference>
<evidence type="ECO:0000256" key="2">
    <source>
        <dbReference type="ARBA" id="ARBA00023015"/>
    </source>
</evidence>
<dbReference type="SUPFAM" id="SSF53067">
    <property type="entry name" value="Actin-like ATPase domain"/>
    <property type="match status" value="1"/>
</dbReference>
<dbReference type="InterPro" id="IPR000600">
    <property type="entry name" value="ROK"/>
</dbReference>
<dbReference type="InterPro" id="IPR036388">
    <property type="entry name" value="WH-like_DNA-bd_sf"/>
</dbReference>
<dbReference type="Gene3D" id="1.10.10.10">
    <property type="entry name" value="Winged helix-like DNA-binding domain superfamily/Winged helix DNA-binding domain"/>
    <property type="match status" value="1"/>
</dbReference>
<dbReference type="InterPro" id="IPR036390">
    <property type="entry name" value="WH_DNA-bd_sf"/>
</dbReference>
<keyword evidence="4" id="KW-0804">Transcription</keyword>
<keyword evidence="3" id="KW-0238">DNA-binding</keyword>
<comment type="caution">
    <text evidence="7">The sequence shown here is derived from an EMBL/GenBank/DDBJ whole genome shotgun (WGS) entry which is preliminary data.</text>
</comment>
<keyword evidence="8" id="KW-1185">Reference proteome</keyword>
<dbReference type="Pfam" id="PF01047">
    <property type="entry name" value="MarR"/>
    <property type="match status" value="1"/>
</dbReference>
<gene>
    <name evidence="7" type="ORF">ED28_15110</name>
</gene>
<dbReference type="Proteomes" id="UP000288794">
    <property type="component" value="Unassembled WGS sequence"/>
</dbReference>
<dbReference type="GO" id="GO:0003677">
    <property type="term" value="F:DNA binding"/>
    <property type="evidence" value="ECO:0007669"/>
    <property type="project" value="UniProtKB-KW"/>
</dbReference>
<protein>
    <submittedName>
        <fullName evidence="7">Transcriptional regulator</fullName>
    </submittedName>
</protein>
<evidence type="ECO:0000313" key="7">
    <source>
        <dbReference type="EMBL" id="RWR01105.1"/>
    </source>
</evidence>
<evidence type="ECO:0000259" key="6">
    <source>
        <dbReference type="Pfam" id="PF01047"/>
    </source>
</evidence>
<evidence type="ECO:0000256" key="4">
    <source>
        <dbReference type="ARBA" id="ARBA00023163"/>
    </source>
</evidence>
<dbReference type="InterPro" id="IPR000835">
    <property type="entry name" value="HTH_MarR-typ"/>
</dbReference>
<dbReference type="SUPFAM" id="SSF46785">
    <property type="entry name" value="Winged helix' DNA-binding domain"/>
    <property type="match status" value="1"/>
</dbReference>
<keyword evidence="2" id="KW-0805">Transcription regulation</keyword>
<name>A0A443IAR3_9GAMM</name>
<evidence type="ECO:0000313" key="8">
    <source>
        <dbReference type="Proteomes" id="UP000288794"/>
    </source>
</evidence>
<dbReference type="FunFam" id="3.30.420.40:FF:000059">
    <property type="entry name" value="N-acetylglucosamine operon transcriptional repressor"/>
    <property type="match status" value="1"/>
</dbReference>
<dbReference type="InterPro" id="IPR043129">
    <property type="entry name" value="ATPase_NBD"/>
</dbReference>
<dbReference type="GO" id="GO:0003700">
    <property type="term" value="F:DNA-binding transcription factor activity"/>
    <property type="evidence" value="ECO:0007669"/>
    <property type="project" value="InterPro"/>
</dbReference>
<evidence type="ECO:0000256" key="5">
    <source>
        <dbReference type="ARBA" id="ARBA00023277"/>
    </source>
</evidence>
<evidence type="ECO:0000256" key="1">
    <source>
        <dbReference type="ARBA" id="ARBA00006479"/>
    </source>
</evidence>
<dbReference type="CDD" id="cd24075">
    <property type="entry name" value="ASKHA_ATPase_ROK_NagC"/>
    <property type="match status" value="1"/>
</dbReference>
<reference evidence="7 8" key="1">
    <citation type="submission" date="2014-04" db="EMBL/GenBank/DDBJ databases">
        <title>Draft genome sequence of Pantoea beijingensis strain LMG 27579, an emerging pathogen to Pleurotus eryngii with potential industrial application.</title>
        <authorList>
            <person name="Xu F."/>
            <person name="Liu Y."/>
            <person name="Wang S."/>
            <person name="Yin Y."/>
            <person name="Ma Y."/>
            <person name="Zhao S."/>
            <person name="Rong C."/>
        </authorList>
    </citation>
    <scope>NUCLEOTIDE SEQUENCE [LARGE SCALE GENOMIC DNA]</scope>
    <source>
        <strain evidence="7 8">LMG 27579</strain>
    </source>
</reference>
<dbReference type="RefSeq" id="WP_128178873.1">
    <property type="nucleotide sequence ID" value="NZ_CP071409.1"/>
</dbReference>
<sequence>MTNGGQAQIGNVDLVKQLNSAAVYRLIDQQGPISRIQIAELSQLAPASVTKITRQLIERGLIKEVDQQASTGGRRAISIISETRGFNTIGVRLGRNDATLTLFDLSGKSLAEEHYPLPERTQDTLENALFNAIEHFNELHQRKLRELIAISVILPGLVDPNNGIIRYMPHINVHNWPLVAQLEKRFRVTSFVGHDIRSLALAEHYFGASRDCADSILVRLHRGTGAGIITNGHIFLGSNGNVGEIGHIQVDPLGERCHCGNFGCLETIAANSAIENRVRHLLTQGYASSLTLDDCQIQLICKAANRGDPLAVEVIEYVGRYLGKAIAIAINLFNPQKVVIAGEIMEAEKVLLPAIEACINSQVLQAFRKNLPVVRSEIDHRSAIGAFALAKRAMLNGILLQRLLEV</sequence>
<dbReference type="PANTHER" id="PTHR18964:SF175">
    <property type="entry name" value="N-ACETYLGLUCOSAMINE REPRESSOR"/>
    <property type="match status" value="1"/>
</dbReference>
<dbReference type="EMBL" id="JMEE01000040">
    <property type="protein sequence ID" value="RWR01105.1"/>
    <property type="molecule type" value="Genomic_DNA"/>
</dbReference>
<keyword evidence="5" id="KW-0119">Carbohydrate metabolism</keyword>
<dbReference type="PANTHER" id="PTHR18964">
    <property type="entry name" value="ROK (REPRESSOR, ORF, KINASE) FAMILY"/>
    <property type="match status" value="1"/>
</dbReference>
<proteinExistence type="inferred from homology"/>
<evidence type="ECO:0000256" key="3">
    <source>
        <dbReference type="ARBA" id="ARBA00023125"/>
    </source>
</evidence>
<dbReference type="Pfam" id="PF00480">
    <property type="entry name" value="ROK"/>
    <property type="match status" value="1"/>
</dbReference>
<organism evidence="7 8">
    <name type="scientific">[Pantoea] beijingensis</name>
    <dbReference type="NCBI Taxonomy" id="1324864"/>
    <lineage>
        <taxon>Bacteria</taxon>
        <taxon>Pseudomonadati</taxon>
        <taxon>Pseudomonadota</taxon>
        <taxon>Gammaproteobacteria</taxon>
        <taxon>Enterobacterales</taxon>
        <taxon>Erwiniaceae</taxon>
        <taxon>Erwinia</taxon>
    </lineage>
</organism>
<dbReference type="AlphaFoldDB" id="A0A443IAR3"/>
<accession>A0A443IAR3</accession>
<feature type="domain" description="HTH marR-type" evidence="6">
    <location>
        <begin position="25"/>
        <end position="63"/>
    </location>
</feature>
<dbReference type="Gene3D" id="3.30.420.40">
    <property type="match status" value="2"/>
</dbReference>
<dbReference type="FunFam" id="1.10.10.10:FF:000045">
    <property type="entry name" value="ROK family transcriptional regulator"/>
    <property type="match status" value="1"/>
</dbReference>
<dbReference type="PROSITE" id="PS01125">
    <property type="entry name" value="ROK"/>
    <property type="match status" value="1"/>
</dbReference>
<comment type="similarity">
    <text evidence="1">Belongs to the ROK (NagC/XylR) family.</text>
</comment>